<name>A0A1R1XBY8_9FUNG</name>
<gene>
    <name evidence="1" type="ORF">AYI69_g9546</name>
</gene>
<evidence type="ECO:0000313" key="2">
    <source>
        <dbReference type="Proteomes" id="UP000187429"/>
    </source>
</evidence>
<dbReference type="Proteomes" id="UP000187429">
    <property type="component" value="Unassembled WGS sequence"/>
</dbReference>
<dbReference type="EMBL" id="LSSM01005709">
    <property type="protein sequence ID" value="OMJ12126.1"/>
    <property type="molecule type" value="Genomic_DNA"/>
</dbReference>
<evidence type="ECO:0000313" key="1">
    <source>
        <dbReference type="EMBL" id="OMJ12126.1"/>
    </source>
</evidence>
<dbReference type="AlphaFoldDB" id="A0A1R1XBY8"/>
<reference evidence="2" key="1">
    <citation type="submission" date="2017-01" db="EMBL/GenBank/DDBJ databases">
        <authorList>
            <person name="Wang Y."/>
            <person name="White M."/>
            <person name="Kvist S."/>
            <person name="Moncalvo J.-M."/>
        </authorList>
    </citation>
    <scope>NUCLEOTIDE SEQUENCE [LARGE SCALE GENOMIC DNA]</scope>
    <source>
        <strain evidence="2">ID-206-W2</strain>
    </source>
</reference>
<protein>
    <submittedName>
        <fullName evidence="1">Uncharacterized protein</fullName>
    </submittedName>
</protein>
<sequence length="69" mass="7399">MLSELIVRTPNTPIPKARATGATLASSAGVSADDIVTHAFWSNYSLFGSYYRLARGSISNLTESILPLK</sequence>
<organism evidence="1 2">
    <name type="scientific">Smittium culicis</name>
    <dbReference type="NCBI Taxonomy" id="133412"/>
    <lineage>
        <taxon>Eukaryota</taxon>
        <taxon>Fungi</taxon>
        <taxon>Fungi incertae sedis</taxon>
        <taxon>Zoopagomycota</taxon>
        <taxon>Kickxellomycotina</taxon>
        <taxon>Harpellomycetes</taxon>
        <taxon>Harpellales</taxon>
        <taxon>Legeriomycetaceae</taxon>
        <taxon>Smittium</taxon>
    </lineage>
</organism>
<keyword evidence="2" id="KW-1185">Reference proteome</keyword>
<accession>A0A1R1XBY8</accession>
<proteinExistence type="predicted"/>
<comment type="caution">
    <text evidence="1">The sequence shown here is derived from an EMBL/GenBank/DDBJ whole genome shotgun (WGS) entry which is preliminary data.</text>
</comment>
<dbReference type="OrthoDB" id="5588333at2759"/>